<dbReference type="InParanoid" id="S8ECQ6"/>
<evidence type="ECO:0000313" key="1">
    <source>
        <dbReference type="EMBL" id="EPT01029.1"/>
    </source>
</evidence>
<dbReference type="HOGENOM" id="CLU_3092919_0_0_1"/>
<dbReference type="AlphaFoldDB" id="S8ECQ6"/>
<dbReference type="Proteomes" id="UP000015241">
    <property type="component" value="Unassembled WGS sequence"/>
</dbReference>
<proteinExistence type="predicted"/>
<keyword evidence="2" id="KW-1185">Reference proteome</keyword>
<sequence>MPDTSDSELAGSTFQQPIASLTRFLTAREGHTERVAPRHALQTGWAGWAAGI</sequence>
<name>S8ECQ6_FOMSC</name>
<organism evidence="1 2">
    <name type="scientific">Fomitopsis schrenkii</name>
    <name type="common">Brown rot fungus</name>
    <dbReference type="NCBI Taxonomy" id="2126942"/>
    <lineage>
        <taxon>Eukaryota</taxon>
        <taxon>Fungi</taxon>
        <taxon>Dikarya</taxon>
        <taxon>Basidiomycota</taxon>
        <taxon>Agaricomycotina</taxon>
        <taxon>Agaricomycetes</taxon>
        <taxon>Polyporales</taxon>
        <taxon>Fomitopsis</taxon>
    </lineage>
</organism>
<protein>
    <submittedName>
        <fullName evidence="1">Uncharacterized protein</fullName>
    </submittedName>
</protein>
<gene>
    <name evidence="1" type="ORF">FOMPIDRAFT_1041570</name>
</gene>
<accession>S8ECQ6</accession>
<feature type="non-terminal residue" evidence="1">
    <location>
        <position position="52"/>
    </location>
</feature>
<reference evidence="1 2" key="1">
    <citation type="journal article" date="2012" name="Science">
        <title>The Paleozoic origin of enzymatic lignin decomposition reconstructed from 31 fungal genomes.</title>
        <authorList>
            <person name="Floudas D."/>
            <person name="Binder M."/>
            <person name="Riley R."/>
            <person name="Barry K."/>
            <person name="Blanchette R.A."/>
            <person name="Henrissat B."/>
            <person name="Martinez A.T."/>
            <person name="Otillar R."/>
            <person name="Spatafora J.W."/>
            <person name="Yadav J.S."/>
            <person name="Aerts A."/>
            <person name="Benoit I."/>
            <person name="Boyd A."/>
            <person name="Carlson A."/>
            <person name="Copeland A."/>
            <person name="Coutinho P.M."/>
            <person name="de Vries R.P."/>
            <person name="Ferreira P."/>
            <person name="Findley K."/>
            <person name="Foster B."/>
            <person name="Gaskell J."/>
            <person name="Glotzer D."/>
            <person name="Gorecki P."/>
            <person name="Heitman J."/>
            <person name="Hesse C."/>
            <person name="Hori C."/>
            <person name="Igarashi K."/>
            <person name="Jurgens J.A."/>
            <person name="Kallen N."/>
            <person name="Kersten P."/>
            <person name="Kohler A."/>
            <person name="Kuees U."/>
            <person name="Kumar T.K.A."/>
            <person name="Kuo A."/>
            <person name="LaButti K."/>
            <person name="Larrondo L.F."/>
            <person name="Lindquist E."/>
            <person name="Ling A."/>
            <person name="Lombard V."/>
            <person name="Lucas S."/>
            <person name="Lundell T."/>
            <person name="Martin R."/>
            <person name="McLaughlin D.J."/>
            <person name="Morgenstern I."/>
            <person name="Morin E."/>
            <person name="Murat C."/>
            <person name="Nagy L.G."/>
            <person name="Nolan M."/>
            <person name="Ohm R.A."/>
            <person name="Patyshakuliyeva A."/>
            <person name="Rokas A."/>
            <person name="Ruiz-Duenas F.J."/>
            <person name="Sabat G."/>
            <person name="Salamov A."/>
            <person name="Samejima M."/>
            <person name="Schmutz J."/>
            <person name="Slot J.C."/>
            <person name="St John F."/>
            <person name="Stenlid J."/>
            <person name="Sun H."/>
            <person name="Sun S."/>
            <person name="Syed K."/>
            <person name="Tsang A."/>
            <person name="Wiebenga A."/>
            <person name="Young D."/>
            <person name="Pisabarro A."/>
            <person name="Eastwood D.C."/>
            <person name="Martin F."/>
            <person name="Cullen D."/>
            <person name="Grigoriev I.V."/>
            <person name="Hibbett D.S."/>
        </authorList>
    </citation>
    <scope>NUCLEOTIDE SEQUENCE</scope>
    <source>
        <strain evidence="2">FP-58527</strain>
    </source>
</reference>
<dbReference type="EMBL" id="KE504145">
    <property type="protein sequence ID" value="EPT01029.1"/>
    <property type="molecule type" value="Genomic_DNA"/>
</dbReference>
<evidence type="ECO:0000313" key="2">
    <source>
        <dbReference type="Proteomes" id="UP000015241"/>
    </source>
</evidence>